<gene>
    <name evidence="10" type="ORF">BcellWH2_02734</name>
    <name evidence="12" type="ORF">F2Y81_19725</name>
    <name evidence="11" type="ORF">F2Y86_21100</name>
    <name evidence="13" type="ORF">F2Y87_21865</name>
</gene>
<dbReference type="Proteomes" id="UP000061809">
    <property type="component" value="Chromosome"/>
</dbReference>
<dbReference type="SUPFAM" id="SSF56935">
    <property type="entry name" value="Porins"/>
    <property type="match status" value="1"/>
</dbReference>
<dbReference type="InterPro" id="IPR039426">
    <property type="entry name" value="TonB-dep_rcpt-like"/>
</dbReference>
<dbReference type="RefSeq" id="WP_007216588.1">
    <property type="nucleotide sequence ID" value="NZ_CABMLT010000009.1"/>
</dbReference>
<dbReference type="InterPro" id="IPR036942">
    <property type="entry name" value="Beta-barrel_TonB_sf"/>
</dbReference>
<feature type="chain" id="PRO_5013461212" evidence="8">
    <location>
        <begin position="26"/>
        <end position="987"/>
    </location>
</feature>
<dbReference type="NCBIfam" id="TIGR04057">
    <property type="entry name" value="SusC_RagA_signa"/>
    <property type="match status" value="1"/>
</dbReference>
<dbReference type="EMBL" id="VVYX01000032">
    <property type="protein sequence ID" value="KAA5415220.1"/>
    <property type="molecule type" value="Genomic_DNA"/>
</dbReference>
<dbReference type="EMBL" id="CP012801">
    <property type="protein sequence ID" value="ALJ59973.1"/>
    <property type="molecule type" value="Genomic_DNA"/>
</dbReference>
<evidence type="ECO:0000256" key="4">
    <source>
        <dbReference type="ARBA" id="ARBA00022692"/>
    </source>
</evidence>
<dbReference type="KEGG" id="bcel:BcellWH2_02734"/>
<dbReference type="FunFam" id="2.170.130.10:FF:000008">
    <property type="entry name" value="SusC/RagA family TonB-linked outer membrane protein"/>
    <property type="match status" value="1"/>
</dbReference>
<dbReference type="Gene3D" id="2.170.130.10">
    <property type="entry name" value="TonB-dependent receptor, plug domain"/>
    <property type="match status" value="1"/>
</dbReference>
<keyword evidence="6 7" id="KW-0998">Cell outer membrane</keyword>
<reference evidence="15 16" key="2">
    <citation type="journal article" date="2019" name="Nat. Med.">
        <title>A library of human gut bacterial isolates paired with longitudinal multiomics data enables mechanistic microbiome research.</title>
        <authorList>
            <person name="Poyet M."/>
            <person name="Groussin M."/>
            <person name="Gibbons S.M."/>
            <person name="Avila-Pacheco J."/>
            <person name="Jiang X."/>
            <person name="Kearney S.M."/>
            <person name="Perrotta A.R."/>
            <person name="Berdy B."/>
            <person name="Zhao S."/>
            <person name="Lieberman T.D."/>
            <person name="Swanson P.K."/>
            <person name="Smith M."/>
            <person name="Roesemann S."/>
            <person name="Alexander J.E."/>
            <person name="Rich S.A."/>
            <person name="Livny J."/>
            <person name="Vlamakis H."/>
            <person name="Clish C."/>
            <person name="Bullock K."/>
            <person name="Deik A."/>
            <person name="Scott J."/>
            <person name="Pierce K.A."/>
            <person name="Xavier R.J."/>
            <person name="Alm E.J."/>
        </authorList>
    </citation>
    <scope>NUCLEOTIDE SEQUENCE [LARGE SCALE GENOMIC DNA]</scope>
    <source>
        <strain evidence="12 16">BIOML-A6</strain>
        <strain evidence="11 15">BIOML-A7</strain>
        <strain evidence="13 17">BIOML-A8</strain>
    </source>
</reference>
<keyword evidence="5 7" id="KW-0472">Membrane</keyword>
<evidence type="ECO:0000256" key="3">
    <source>
        <dbReference type="ARBA" id="ARBA00022452"/>
    </source>
</evidence>
<evidence type="ECO:0000256" key="5">
    <source>
        <dbReference type="ARBA" id="ARBA00023136"/>
    </source>
</evidence>
<keyword evidence="4 7" id="KW-0812">Transmembrane</keyword>
<evidence type="ECO:0000313" key="10">
    <source>
        <dbReference type="EMBL" id="ALJ59973.1"/>
    </source>
</evidence>
<organism evidence="10 14">
    <name type="scientific">Bacteroides cellulosilyticus</name>
    <dbReference type="NCBI Taxonomy" id="246787"/>
    <lineage>
        <taxon>Bacteria</taxon>
        <taxon>Pseudomonadati</taxon>
        <taxon>Bacteroidota</taxon>
        <taxon>Bacteroidia</taxon>
        <taxon>Bacteroidales</taxon>
        <taxon>Bacteroidaceae</taxon>
        <taxon>Bacteroides</taxon>
    </lineage>
</organism>
<dbReference type="Proteomes" id="UP000482653">
    <property type="component" value="Unassembled WGS sequence"/>
</dbReference>
<sequence length="987" mass="110053">MNQNVFIRRACMSLMFSMLCLLSLAQTHQVSGIVKDVTGEPVIGVNVSVQGTGNGSITDLDGKFAIPNVKEKDVLIVSYIGYLTQSIPVGKQTSFTITLKEDAQALDEVVVVGYGVQKKRDLSGAVSSVKSRDITAIPTTNALEALQGKVAGLDLTSSSGKAGAELSFTIRGERSLKASNKPLILVDGVDYGTTLDINPSDIESIEVLKDASSTAIYGTRGANGIIIVTTKKGKTGKSKVSLNAFASVNMISSYPSIMNGAEYAQLKREAYRDQTTNEYLPDDQVFTVAQELEYVREGVSTDYRDLMMSNGFNQNYELSISGGTDKTQHNISLGYRGENGLFKNDNYKRLNARVALDHELLKTLKIGTSITYTYKDQNTRRDPLNMCNKIVPLSKPYDENGEVVRFPAPGYNSQTNPLVDDVEGAIKDNTKGTRFFGSLYANWNITKDLLFRTTLGVDAQNSRRGYYCSANSLDGEGKDSKSLKEHTIQSGITWENILTYSKILGEHDFQIMGGTSTIYKSKEYTLASGKGQTYGGNIYHNLASNTKEVMIDSYLQEENLASFFGRVNYKFMDRYILTASLRADGSSLLASGHKWGYFPSVALAWRMNEEAFLKNIDNLSNLKLRLSWGESGQSAIDPYQTIGLLGSSTYSFNNELASGLYPKTMSNKNLTWETTSVFDLGVDFGLFNNRLSGSLDIYKSYTRNVLMNRKIPSTNGYSDVMENIGKTENFGIDITLNSVNIQKKNFTWTTDFTLSHNKEKIKELASGALRDEANSWFVGEAFQVFYDYKKIGIWQLDEAEEAAKNGQIPGDIKIQDTNDDGEITPEDRVIYSKRPKVTFGINNAFTIHDFEFSFFIYSRLGQWIDYEFNRGYKPDGLENSSNVDYWTPENPTNDFPRPNRFYGFGKTRYSSTLKYEKGSFVKIRDITLAYNLPAKALKNIGLDRVRIYATAKNFFTFSSIENYDPERGGGISFPMTKQLVFGVNLDF</sequence>
<keyword evidence="3 7" id="KW-1134">Transmembrane beta strand</keyword>
<evidence type="ECO:0000259" key="9">
    <source>
        <dbReference type="Pfam" id="PF07715"/>
    </source>
</evidence>
<dbReference type="Pfam" id="PF13715">
    <property type="entry name" value="CarbopepD_reg_2"/>
    <property type="match status" value="1"/>
</dbReference>
<dbReference type="FunFam" id="2.60.40.1120:FF:000003">
    <property type="entry name" value="Outer membrane protein Omp121"/>
    <property type="match status" value="1"/>
</dbReference>
<dbReference type="eggNOG" id="COG1629">
    <property type="taxonomic scope" value="Bacteria"/>
</dbReference>
<dbReference type="PROSITE" id="PS52016">
    <property type="entry name" value="TONB_DEPENDENT_REC_3"/>
    <property type="match status" value="1"/>
</dbReference>
<reference evidence="10 14" key="1">
    <citation type="journal article" date="2015" name="Science">
        <title>Genetic determinants of in vivo fitness and diet responsiveness in multiple human gut Bacteroides.</title>
        <authorList>
            <person name="Wu M."/>
            <person name="McNulty N.P."/>
            <person name="Rodionov D.A."/>
            <person name="Khoroshkin M.S."/>
            <person name="Griffin N.W."/>
            <person name="Cheng J."/>
            <person name="Latreille P."/>
            <person name="Kerstetter R.A."/>
            <person name="Terrapon N."/>
            <person name="Henrissat B."/>
            <person name="Osterman A.L."/>
            <person name="Gordon J.I."/>
        </authorList>
    </citation>
    <scope>NUCLEOTIDE SEQUENCE [LARGE SCALE GENOMIC DNA]</scope>
    <source>
        <strain evidence="10 14">WH2</strain>
    </source>
</reference>
<evidence type="ECO:0000313" key="17">
    <source>
        <dbReference type="Proteomes" id="UP000482653"/>
    </source>
</evidence>
<evidence type="ECO:0000256" key="2">
    <source>
        <dbReference type="ARBA" id="ARBA00022448"/>
    </source>
</evidence>
<dbReference type="Proteomes" id="UP000448877">
    <property type="component" value="Unassembled WGS sequence"/>
</dbReference>
<dbReference type="EMBL" id="VVYV01000038">
    <property type="protein sequence ID" value="KAA5414777.1"/>
    <property type="molecule type" value="Genomic_DNA"/>
</dbReference>
<feature type="domain" description="TonB-dependent receptor plug" evidence="9">
    <location>
        <begin position="118"/>
        <end position="225"/>
    </location>
</feature>
<dbReference type="STRING" id="246787.BcellWH2_02734"/>
<evidence type="ECO:0000313" key="12">
    <source>
        <dbReference type="EMBL" id="KAA5414777.1"/>
    </source>
</evidence>
<evidence type="ECO:0000313" key="16">
    <source>
        <dbReference type="Proteomes" id="UP000448877"/>
    </source>
</evidence>
<dbReference type="InterPro" id="IPR008969">
    <property type="entry name" value="CarboxyPept-like_regulatory"/>
</dbReference>
<dbReference type="Proteomes" id="UP000325055">
    <property type="component" value="Unassembled WGS sequence"/>
</dbReference>
<dbReference type="InterPro" id="IPR037066">
    <property type="entry name" value="Plug_dom_sf"/>
</dbReference>
<dbReference type="GO" id="GO:0009279">
    <property type="term" value="C:cell outer membrane"/>
    <property type="evidence" value="ECO:0007669"/>
    <property type="project" value="UniProtKB-SubCell"/>
</dbReference>
<keyword evidence="10" id="KW-0675">Receptor</keyword>
<keyword evidence="8" id="KW-0732">Signal</keyword>
<keyword evidence="2 7" id="KW-0813">Transport</keyword>
<accession>A0A0P0FXE5</accession>
<dbReference type="NCBIfam" id="TIGR04056">
    <property type="entry name" value="OMP_RagA_SusC"/>
    <property type="match status" value="1"/>
</dbReference>
<comment type="subcellular location">
    <subcellularLocation>
        <location evidence="1 7">Cell outer membrane</location>
        <topology evidence="1 7">Multi-pass membrane protein</topology>
    </subcellularLocation>
</comment>
<dbReference type="InterPro" id="IPR023996">
    <property type="entry name" value="TonB-dep_OMP_SusC/RagA"/>
</dbReference>
<evidence type="ECO:0000256" key="6">
    <source>
        <dbReference type="ARBA" id="ARBA00023237"/>
    </source>
</evidence>
<dbReference type="InterPro" id="IPR023997">
    <property type="entry name" value="TonB-dep_OMP_SusC/RagA_CS"/>
</dbReference>
<evidence type="ECO:0000256" key="8">
    <source>
        <dbReference type="SAM" id="SignalP"/>
    </source>
</evidence>
<comment type="similarity">
    <text evidence="7">Belongs to the TonB-dependent receptor family.</text>
</comment>
<evidence type="ECO:0000313" key="15">
    <source>
        <dbReference type="Proteomes" id="UP000325055"/>
    </source>
</evidence>
<name>A0A0P0FXE5_9BACE</name>
<dbReference type="Gene3D" id="2.60.40.1120">
    <property type="entry name" value="Carboxypeptidase-like, regulatory domain"/>
    <property type="match status" value="1"/>
</dbReference>
<dbReference type="PATRIC" id="fig|246787.4.peg.2817"/>
<dbReference type="Pfam" id="PF07715">
    <property type="entry name" value="Plug"/>
    <property type="match status" value="1"/>
</dbReference>
<dbReference type="Gene3D" id="2.40.170.20">
    <property type="entry name" value="TonB-dependent receptor, beta-barrel domain"/>
    <property type="match status" value="1"/>
</dbReference>
<evidence type="ECO:0000313" key="14">
    <source>
        <dbReference type="Proteomes" id="UP000061809"/>
    </source>
</evidence>
<feature type="signal peptide" evidence="8">
    <location>
        <begin position="1"/>
        <end position="25"/>
    </location>
</feature>
<evidence type="ECO:0000256" key="1">
    <source>
        <dbReference type="ARBA" id="ARBA00004571"/>
    </source>
</evidence>
<evidence type="ECO:0000313" key="11">
    <source>
        <dbReference type="EMBL" id="KAA5404630.1"/>
    </source>
</evidence>
<dbReference type="AlphaFoldDB" id="A0A0P0FXE5"/>
<evidence type="ECO:0000313" key="13">
    <source>
        <dbReference type="EMBL" id="KAA5415220.1"/>
    </source>
</evidence>
<protein>
    <submittedName>
        <fullName evidence="10 11">TonB-dependent receptor</fullName>
    </submittedName>
</protein>
<dbReference type="InterPro" id="IPR012910">
    <property type="entry name" value="Plug_dom"/>
</dbReference>
<proteinExistence type="inferred from homology"/>
<dbReference type="EMBL" id="VVYW01000021">
    <property type="protein sequence ID" value="KAA5404630.1"/>
    <property type="molecule type" value="Genomic_DNA"/>
</dbReference>
<evidence type="ECO:0000256" key="7">
    <source>
        <dbReference type="PROSITE-ProRule" id="PRU01360"/>
    </source>
</evidence>
<dbReference type="SUPFAM" id="SSF49464">
    <property type="entry name" value="Carboxypeptidase regulatory domain-like"/>
    <property type="match status" value="1"/>
</dbReference>